<protein>
    <submittedName>
        <fullName evidence="1">MarR family winged helix-turn-helix transcriptional regulator</fullName>
    </submittedName>
</protein>
<reference evidence="1" key="1">
    <citation type="submission" date="2023-04" db="EMBL/GenBank/DDBJ databases">
        <title>Complete genome sequence of Halomonas alkaliantarctica MSP3 isolated from marine sediment, Jeju Island.</title>
        <authorList>
            <person name="Park S.-J."/>
        </authorList>
    </citation>
    <scope>NUCLEOTIDE SEQUENCE</scope>
    <source>
        <strain evidence="1">MSP3</strain>
    </source>
</reference>
<sequence length="119" mass="13492">MESQPQAVPTSNKIYLQRALAAVEEFRKLHSDLPMTVASLFTYVAANPGVSMDELRKQTNTTQATCSRTIAVLSEWQEYDKPGFGLVWTEEDPKERRKKLVHLTEMGEELAVTLDDILH</sequence>
<dbReference type="Proteomes" id="UP001179830">
    <property type="component" value="Chromosome"/>
</dbReference>
<name>A0ABY8LTE4_9GAMM</name>
<proteinExistence type="predicted"/>
<gene>
    <name evidence="1" type="ORF">QEN58_05940</name>
</gene>
<dbReference type="EMBL" id="CP122961">
    <property type="protein sequence ID" value="WGI26598.1"/>
    <property type="molecule type" value="Genomic_DNA"/>
</dbReference>
<accession>A0ABY8LTE4</accession>
<dbReference type="Gene3D" id="1.10.10.10">
    <property type="entry name" value="Winged helix-like DNA-binding domain superfamily/Winged helix DNA-binding domain"/>
    <property type="match status" value="1"/>
</dbReference>
<dbReference type="RefSeq" id="WP_280106211.1">
    <property type="nucleotide sequence ID" value="NZ_CP122961.1"/>
</dbReference>
<organism evidence="1 2">
    <name type="scientific">Halomonas alkaliantarctica</name>
    <dbReference type="NCBI Taxonomy" id="232346"/>
    <lineage>
        <taxon>Bacteria</taxon>
        <taxon>Pseudomonadati</taxon>
        <taxon>Pseudomonadota</taxon>
        <taxon>Gammaproteobacteria</taxon>
        <taxon>Oceanospirillales</taxon>
        <taxon>Halomonadaceae</taxon>
        <taxon>Halomonas</taxon>
    </lineage>
</organism>
<evidence type="ECO:0000313" key="2">
    <source>
        <dbReference type="Proteomes" id="UP001179830"/>
    </source>
</evidence>
<dbReference type="InterPro" id="IPR036390">
    <property type="entry name" value="WH_DNA-bd_sf"/>
</dbReference>
<dbReference type="InterPro" id="IPR036388">
    <property type="entry name" value="WH-like_DNA-bd_sf"/>
</dbReference>
<evidence type="ECO:0000313" key="1">
    <source>
        <dbReference type="EMBL" id="WGI26598.1"/>
    </source>
</evidence>
<keyword evidence="2" id="KW-1185">Reference proteome</keyword>
<dbReference type="SUPFAM" id="SSF46785">
    <property type="entry name" value="Winged helix' DNA-binding domain"/>
    <property type="match status" value="1"/>
</dbReference>